<gene>
    <name evidence="9" type="primary">sepA</name>
    <name evidence="10" type="ORF">CD039_06920</name>
</gene>
<evidence type="ECO:0000256" key="7">
    <source>
        <dbReference type="ARBA" id="ARBA00022989"/>
    </source>
</evidence>
<protein>
    <recommendedName>
        <fullName evidence="3 9">Multidrug resistance efflux pump SepA</fullName>
    </recommendedName>
    <alternativeName>
        <fullName evidence="9">Antiseptic resistance protein SepA</fullName>
    </alternativeName>
</protein>
<comment type="caution">
    <text evidence="10">The sequence shown here is derived from an EMBL/GenBank/DDBJ whole genome shotgun (WGS) entry which is preliminary data.</text>
</comment>
<name>A0A2K4FBS0_9STAP</name>
<feature type="transmembrane region" description="Helical" evidence="9">
    <location>
        <begin position="90"/>
        <end position="112"/>
    </location>
</feature>
<organism evidence="10 11">
    <name type="scientific">Staphylococcus argensis</name>
    <dbReference type="NCBI Taxonomy" id="1607738"/>
    <lineage>
        <taxon>Bacteria</taxon>
        <taxon>Bacillati</taxon>
        <taxon>Bacillota</taxon>
        <taxon>Bacilli</taxon>
        <taxon>Bacillales</taxon>
        <taxon>Staphylococcaceae</taxon>
        <taxon>Staphylococcus</taxon>
    </lineage>
</organism>
<keyword evidence="6 9" id="KW-0812">Transmembrane</keyword>
<keyword evidence="11" id="KW-1185">Reference proteome</keyword>
<dbReference type="GeneID" id="98298078"/>
<dbReference type="GO" id="GO:0005886">
    <property type="term" value="C:plasma membrane"/>
    <property type="evidence" value="ECO:0007669"/>
    <property type="project" value="UniProtKB-SubCell"/>
</dbReference>
<accession>A0A2K4FBS0</accession>
<evidence type="ECO:0000256" key="2">
    <source>
        <dbReference type="ARBA" id="ARBA00006238"/>
    </source>
</evidence>
<comment type="subcellular location">
    <subcellularLocation>
        <location evidence="1 9">Cell membrane</location>
        <topology evidence="1 9">Multi-pass membrane protein</topology>
    </subcellularLocation>
</comment>
<dbReference type="Proteomes" id="UP000242712">
    <property type="component" value="Unassembled WGS sequence"/>
</dbReference>
<keyword evidence="7 9" id="KW-1133">Transmembrane helix</keyword>
<evidence type="ECO:0000256" key="1">
    <source>
        <dbReference type="ARBA" id="ARBA00004651"/>
    </source>
</evidence>
<evidence type="ECO:0000256" key="3">
    <source>
        <dbReference type="ARBA" id="ARBA00016025"/>
    </source>
</evidence>
<evidence type="ECO:0000256" key="5">
    <source>
        <dbReference type="ARBA" id="ARBA00022475"/>
    </source>
</evidence>
<keyword evidence="5" id="KW-1003">Cell membrane</keyword>
<reference evidence="10 11" key="1">
    <citation type="submission" date="2017-08" db="EMBL/GenBank/DDBJ databases">
        <title>Draft genome sequences of 64 type strains of genus Staph aureus.</title>
        <authorList>
            <person name="Cole K."/>
            <person name="Golubchik T."/>
            <person name="Russell J."/>
            <person name="Foster D."/>
            <person name="Llewelyn M."/>
            <person name="Wilson D."/>
            <person name="Crook D."/>
            <person name="Paul J."/>
        </authorList>
    </citation>
    <scope>NUCLEOTIDE SEQUENCE [LARGE SCALE GENOMIC DNA]</scope>
    <source>
        <strain evidence="10 11">DSM 29875</strain>
    </source>
</reference>
<proteinExistence type="inferred from homology"/>
<dbReference type="Pfam" id="PF17080">
    <property type="entry name" value="SepA"/>
    <property type="match status" value="1"/>
</dbReference>
<feature type="transmembrane region" description="Helical" evidence="9">
    <location>
        <begin position="118"/>
        <end position="141"/>
    </location>
</feature>
<evidence type="ECO:0000313" key="11">
    <source>
        <dbReference type="Proteomes" id="UP000242712"/>
    </source>
</evidence>
<evidence type="ECO:0000256" key="6">
    <source>
        <dbReference type="ARBA" id="ARBA00022692"/>
    </source>
</evidence>
<evidence type="ECO:0000256" key="9">
    <source>
        <dbReference type="RuleBase" id="RU362138"/>
    </source>
</evidence>
<dbReference type="RefSeq" id="WP_103371707.1">
    <property type="nucleotide sequence ID" value="NZ_CBCRVO010000003.1"/>
</dbReference>
<comment type="similarity">
    <text evidence="2 9">Belongs to the multidrug resistance efflux pump SepA family.</text>
</comment>
<dbReference type="AlphaFoldDB" id="A0A2K4FBS0"/>
<keyword evidence="4 9" id="KW-0813">Transport</keyword>
<evidence type="ECO:0000256" key="8">
    <source>
        <dbReference type="ARBA" id="ARBA00023136"/>
    </source>
</evidence>
<evidence type="ECO:0000256" key="4">
    <source>
        <dbReference type="ARBA" id="ARBA00022448"/>
    </source>
</evidence>
<dbReference type="EMBL" id="PPPX01000011">
    <property type="protein sequence ID" value="POA08713.1"/>
    <property type="molecule type" value="Genomic_DNA"/>
</dbReference>
<feature type="transmembrane region" description="Helical" evidence="9">
    <location>
        <begin position="12"/>
        <end position="40"/>
    </location>
</feature>
<evidence type="ECO:0000313" key="10">
    <source>
        <dbReference type="EMBL" id="POA08713.1"/>
    </source>
</evidence>
<dbReference type="OrthoDB" id="2417783at2"/>
<keyword evidence="8 9" id="KW-0472">Membrane</keyword>
<comment type="function">
    <text evidence="9">Involved in multidrug efflux.</text>
</comment>
<sequence>MRYFRYLLTTLVMLSIFVLSGAVFLAFLGFGLFGLSRILIYFHLADFTYNKNFIDNSIYYGSYIVLGYFTLFVVEHLMDYFRKRAPESEYLQGITFHLISYVVTTIMFYFVIHIHYQYIHIDFWVILVIIGFLFLCKEIFYPDSENLNRKK</sequence>
<feature type="transmembrane region" description="Helical" evidence="9">
    <location>
        <begin position="60"/>
        <end position="78"/>
    </location>
</feature>
<dbReference type="InterPro" id="IPR031396">
    <property type="entry name" value="SepA"/>
</dbReference>